<protein>
    <submittedName>
        <fullName evidence="1">Uncharacterized protein</fullName>
    </submittedName>
</protein>
<dbReference type="EMBL" id="LTDL01000014">
    <property type="protein sequence ID" value="OAG32041.1"/>
    <property type="molecule type" value="Genomic_DNA"/>
</dbReference>
<dbReference type="Proteomes" id="UP000185944">
    <property type="component" value="Unassembled WGS sequence"/>
</dbReference>
<keyword evidence="2" id="KW-1185">Reference proteome</keyword>
<dbReference type="VEuPathDB" id="MicrosporidiaDB:NEDG_00516"/>
<reference evidence="1 2" key="1">
    <citation type="submission" date="2016-02" db="EMBL/GenBank/DDBJ databases">
        <title>Discovery of a natural microsporidian pathogen with a broad tissue tropism in Caenorhabditis elegans.</title>
        <authorList>
            <person name="Luallen R.J."/>
            <person name="Reinke A.W."/>
            <person name="Tong L."/>
            <person name="Botts M.R."/>
            <person name="Felix M.-A."/>
            <person name="Troemel E.R."/>
        </authorList>
    </citation>
    <scope>NUCLEOTIDE SEQUENCE [LARGE SCALE GENOMIC DNA]</scope>
    <source>
        <strain evidence="1 2">JUm2807</strain>
    </source>
</reference>
<proteinExistence type="predicted"/>
<gene>
    <name evidence="1" type="ORF">NEDG_00516</name>
</gene>
<comment type="caution">
    <text evidence="1">The sequence shown here is derived from an EMBL/GenBank/DDBJ whole genome shotgun (WGS) entry which is preliminary data.</text>
</comment>
<evidence type="ECO:0000313" key="1">
    <source>
        <dbReference type="EMBL" id="OAG32041.1"/>
    </source>
</evidence>
<dbReference type="GeneID" id="93646866"/>
<organism evidence="1 2">
    <name type="scientific">Nematocida displodere</name>
    <dbReference type="NCBI Taxonomy" id="1805483"/>
    <lineage>
        <taxon>Eukaryota</taxon>
        <taxon>Fungi</taxon>
        <taxon>Fungi incertae sedis</taxon>
        <taxon>Microsporidia</taxon>
        <taxon>Nematocida</taxon>
    </lineage>
</organism>
<name>A0A177EKQ8_9MICR</name>
<dbReference type="AlphaFoldDB" id="A0A177EKQ8"/>
<dbReference type="RefSeq" id="XP_067545642.1">
    <property type="nucleotide sequence ID" value="XM_067687934.1"/>
</dbReference>
<sequence length="591" mass="66350">MQHQTYPNNNMPGAPTQPNMKVHRLVRKAALTLMYTALGVAVLSRENIDLPYLDSPDTSQTLVFFKASECDLLTCVADGGIHIAKNQWMGTQIRLNNYRLEAIPEQLVQGLKFEHLTISTPPADQPGLEHPRTKKLLKRVFQALSAVHTNSLSLTGLDLEDREDTKLLGPVTKTRPKKHLKLHANHLNLASMSATSMRWLLKCLDVSECELTLHISNAPTIKNLRFLNTFAPKALLFLHVDNAENLANIDCTLLTEKKVLNGLELTGTKKYLGASGKTLKAIRAKHWGQAWLYERLLCVDKHQGQKHDPVDSMSISIDFVLGLDSFWSITYENKAWVKTLKLRLTNRHNRPRSSKTLKDLFAWIDRTFKNTETITITDDDGPSAKTFRYRYICIDPHLPDLKHLYYEPFAGRVLQRYSPNGILWIASNMYSDWITGRLSQKIHRLCKKKILSIDGSVPTPFLPPACTAPNTNPRCFECKWSLDELSEMMDGEPEPIYVGIACPNGHMACISCLEKITRASPKPLLCPCCGTIITNPNISAVIESGGCFKLVTHFPSGQAVRTLIRANPEPTPAPVPTHALTFAYTRTFPVV</sequence>
<accession>A0A177EKQ8</accession>
<evidence type="ECO:0000313" key="2">
    <source>
        <dbReference type="Proteomes" id="UP000185944"/>
    </source>
</evidence>